<name>A0A5Q3FY81_FUSFU</name>
<dbReference type="PANTHER" id="PTHR11699">
    <property type="entry name" value="ALDEHYDE DEHYDROGENASE-RELATED"/>
    <property type="match status" value="1"/>
</dbReference>
<dbReference type="InterPro" id="IPR016161">
    <property type="entry name" value="Ald_DH/histidinol_DH"/>
</dbReference>
<evidence type="ECO:0000259" key="4">
    <source>
        <dbReference type="Pfam" id="PF00171"/>
    </source>
</evidence>
<comment type="catalytic activity">
    <reaction evidence="3">
        <text>an aldehyde + NAD(+) + H2O = a carboxylate + NADH + 2 H(+)</text>
        <dbReference type="Rhea" id="RHEA:16185"/>
        <dbReference type="ChEBI" id="CHEBI:15377"/>
        <dbReference type="ChEBI" id="CHEBI:15378"/>
        <dbReference type="ChEBI" id="CHEBI:17478"/>
        <dbReference type="ChEBI" id="CHEBI:29067"/>
        <dbReference type="ChEBI" id="CHEBI:57540"/>
        <dbReference type="ChEBI" id="CHEBI:57945"/>
        <dbReference type="EC" id="1.2.1.3"/>
    </reaction>
</comment>
<sequence>MRKQFEEELQKKLQLLSLNEVQQGHLLHSLWPRNWWRPAGLWWKKRPDDFPSDLSNEYWVIPTVFSDWTDTMKIVKEEILGPIMPILTYENVNEATAQANGTSLGLAEASF</sequence>
<gene>
    <name evidence="5" type="ORF">C2S_2776</name>
</gene>
<feature type="domain" description="Aldehyde dehydrogenase" evidence="4">
    <location>
        <begin position="52"/>
        <end position="108"/>
    </location>
</feature>
<dbReference type="Proteomes" id="UP000760494">
    <property type="component" value="Unassembled WGS sequence"/>
</dbReference>
<dbReference type="EMBL" id="CABFJX010000418">
    <property type="protein sequence ID" value="VTT82936.1"/>
    <property type="molecule type" value="Genomic_DNA"/>
</dbReference>
<comment type="similarity">
    <text evidence="1">Belongs to the aldehyde dehydrogenase family.</text>
</comment>
<organism evidence="5 6">
    <name type="scientific">Fusarium fujikuroi</name>
    <name type="common">Bakanae and foot rot disease fungus</name>
    <name type="synonym">Gibberella fujikuroi</name>
    <dbReference type="NCBI Taxonomy" id="5127"/>
    <lineage>
        <taxon>Eukaryota</taxon>
        <taxon>Fungi</taxon>
        <taxon>Dikarya</taxon>
        <taxon>Ascomycota</taxon>
        <taxon>Pezizomycotina</taxon>
        <taxon>Sordariomycetes</taxon>
        <taxon>Hypocreomycetidae</taxon>
        <taxon>Hypocreales</taxon>
        <taxon>Nectriaceae</taxon>
        <taxon>Fusarium</taxon>
        <taxon>Fusarium fujikuroi species complex</taxon>
    </lineage>
</organism>
<dbReference type="Gene3D" id="3.40.309.10">
    <property type="entry name" value="Aldehyde Dehydrogenase, Chain A, domain 2"/>
    <property type="match status" value="1"/>
</dbReference>
<dbReference type="InterPro" id="IPR015590">
    <property type="entry name" value="Aldehyde_DH_dom"/>
</dbReference>
<dbReference type="SUPFAM" id="SSF53720">
    <property type="entry name" value="ALDH-like"/>
    <property type="match status" value="1"/>
</dbReference>
<dbReference type="InterPro" id="IPR016163">
    <property type="entry name" value="Ald_DH_C"/>
</dbReference>
<dbReference type="EC" id="1.2.1.3" evidence="2"/>
<evidence type="ECO:0000313" key="6">
    <source>
        <dbReference type="Proteomes" id="UP000760494"/>
    </source>
</evidence>
<comment type="caution">
    <text evidence="5">The sequence shown here is derived from an EMBL/GenBank/DDBJ whole genome shotgun (WGS) entry which is preliminary data.</text>
</comment>
<reference evidence="5" key="1">
    <citation type="submission" date="2019-05" db="EMBL/GenBank/DDBJ databases">
        <authorList>
            <person name="Piombo E."/>
        </authorList>
    </citation>
    <scope>NUCLEOTIDE SEQUENCE</scope>
    <source>
        <strain evidence="5">C2S</strain>
    </source>
</reference>
<accession>A0A5Q3FY81</accession>
<evidence type="ECO:0000256" key="1">
    <source>
        <dbReference type="ARBA" id="ARBA00009986"/>
    </source>
</evidence>
<dbReference type="Pfam" id="PF00171">
    <property type="entry name" value="Aldedh"/>
    <property type="match status" value="1"/>
</dbReference>
<dbReference type="GO" id="GO:0004029">
    <property type="term" value="F:aldehyde dehydrogenase (NAD+) activity"/>
    <property type="evidence" value="ECO:0007669"/>
    <property type="project" value="UniProtKB-EC"/>
</dbReference>
<evidence type="ECO:0000256" key="2">
    <source>
        <dbReference type="ARBA" id="ARBA00024226"/>
    </source>
</evidence>
<protein>
    <recommendedName>
        <fullName evidence="2">aldehyde dehydrogenase (NAD(+))</fullName>
        <ecNumber evidence="2">1.2.1.3</ecNumber>
    </recommendedName>
</protein>
<evidence type="ECO:0000313" key="5">
    <source>
        <dbReference type="EMBL" id="VTT82936.1"/>
    </source>
</evidence>
<proteinExistence type="inferred from homology"/>
<dbReference type="AlphaFoldDB" id="A0A5Q3FY81"/>
<evidence type="ECO:0000256" key="3">
    <source>
        <dbReference type="ARBA" id="ARBA00049194"/>
    </source>
</evidence>